<evidence type="ECO:0000256" key="4">
    <source>
        <dbReference type="ARBA" id="ARBA00022692"/>
    </source>
</evidence>
<proteinExistence type="inferred from homology"/>
<dbReference type="Gene3D" id="1.20.1250.20">
    <property type="entry name" value="MFS general substrate transporter like domains"/>
    <property type="match status" value="1"/>
</dbReference>
<dbReference type="GO" id="GO:0022857">
    <property type="term" value="F:transmembrane transporter activity"/>
    <property type="evidence" value="ECO:0007669"/>
    <property type="project" value="InterPro"/>
</dbReference>
<evidence type="ECO:0000256" key="1">
    <source>
        <dbReference type="ARBA" id="ARBA00004127"/>
    </source>
</evidence>
<feature type="transmembrane region" description="Helical" evidence="8">
    <location>
        <begin position="449"/>
        <end position="468"/>
    </location>
</feature>
<keyword evidence="3" id="KW-0813">Transport</keyword>
<feature type="region of interest" description="Disordered" evidence="7">
    <location>
        <begin position="1"/>
        <end position="24"/>
    </location>
</feature>
<feature type="region of interest" description="Disordered" evidence="7">
    <location>
        <begin position="74"/>
        <end position="106"/>
    </location>
</feature>
<feature type="transmembrane region" description="Helical" evidence="8">
    <location>
        <begin position="539"/>
        <end position="557"/>
    </location>
</feature>
<evidence type="ECO:0000256" key="6">
    <source>
        <dbReference type="ARBA" id="ARBA00023136"/>
    </source>
</evidence>
<protein>
    <recommendedName>
        <fullName evidence="11">Major facilitator superfamily (MFS) profile domain-containing protein</fullName>
    </recommendedName>
</protein>
<evidence type="ECO:0000256" key="5">
    <source>
        <dbReference type="ARBA" id="ARBA00022989"/>
    </source>
</evidence>
<dbReference type="OrthoDB" id="413079at2759"/>
<dbReference type="InterPro" id="IPR051788">
    <property type="entry name" value="MFS_Transporter"/>
</dbReference>
<keyword evidence="4 8" id="KW-0812">Transmembrane</keyword>
<dbReference type="Proteomes" id="UP000054270">
    <property type="component" value="Unassembled WGS sequence"/>
</dbReference>
<feature type="compositionally biased region" description="Basic and acidic residues" evidence="7">
    <location>
        <begin position="9"/>
        <end position="24"/>
    </location>
</feature>
<dbReference type="InterPro" id="IPR011701">
    <property type="entry name" value="MFS"/>
</dbReference>
<evidence type="ECO:0000256" key="8">
    <source>
        <dbReference type="SAM" id="Phobius"/>
    </source>
</evidence>
<sequence length="569" mass="61186">MVPLTPVTSREDILSGPDSDSRTLHPDVEALECIMSSIPKHTRFDAPTISPLSHVRTSEYDTTVAVPRHGSRRNSVIQPYSDYSPYSSSPSTAVNSRAPSPTKDLDEKDEELLVPVHDRLKWRLASGFFALFVGGWADGVTGTVMPYLSAQFHMNSTMSSSLFAGTTCGVFVGTFLVESIMKYLGAFGVHRNAGSFFSLVPFRKRAVFDDNVSYSVVQARFYILVMASILHSTYFIMMGSQSGFPVMFLAYVMSAFSRTLLSGSNAYFAEGPKEALGYGLGLASLGSVISPLVCQSIIATGVPWFHFYYGSLVLSGLNVLFLFATFRPTARETFRDRQTALHDDRQRKSAFLQAGGAAPADGPVESVAQSALRLALALPYQWAFSCFVFLYCGSETTTQGFMVSYLLSTRDANPKTIGYVTSGFWGGASIGRIIWGYCTPRLSFTQRKYVIHACICGGVAMHLTILLVRSAPADAGAASLIGLLYGPIFPGCLGLAIDVLPAAVHMVAMALISSFGSLGGAVFPLIAGAVIGARGEPSLAYLNVALIGTMAVLWAFFPARVPARLTGVS</sequence>
<feature type="compositionally biased region" description="Low complexity" evidence="7">
    <location>
        <begin position="79"/>
        <end position="91"/>
    </location>
</feature>
<name>A0A0D2MPT1_HYPSF</name>
<feature type="transmembrane region" description="Helical" evidence="8">
    <location>
        <begin position="275"/>
        <end position="298"/>
    </location>
</feature>
<comment type="similarity">
    <text evidence="2">Belongs to the major facilitator superfamily.</text>
</comment>
<dbReference type="InterPro" id="IPR036259">
    <property type="entry name" value="MFS_trans_sf"/>
</dbReference>
<feature type="transmembrane region" description="Helical" evidence="8">
    <location>
        <begin position="503"/>
        <end position="527"/>
    </location>
</feature>
<evidence type="ECO:0008006" key="11">
    <source>
        <dbReference type="Google" id="ProtNLM"/>
    </source>
</evidence>
<dbReference type="EMBL" id="KN817529">
    <property type="protein sequence ID" value="KJA25978.1"/>
    <property type="molecule type" value="Genomic_DNA"/>
</dbReference>
<evidence type="ECO:0000313" key="10">
    <source>
        <dbReference type="Proteomes" id="UP000054270"/>
    </source>
</evidence>
<dbReference type="OMA" id="LECIMSS"/>
<evidence type="ECO:0000313" key="9">
    <source>
        <dbReference type="EMBL" id="KJA25978.1"/>
    </source>
</evidence>
<evidence type="ECO:0000256" key="7">
    <source>
        <dbReference type="SAM" id="MobiDB-lite"/>
    </source>
</evidence>
<keyword evidence="6 8" id="KW-0472">Membrane</keyword>
<accession>A0A0D2MPT1</accession>
<dbReference type="AlphaFoldDB" id="A0A0D2MPT1"/>
<feature type="transmembrane region" description="Helical" evidence="8">
    <location>
        <begin position="304"/>
        <end position="326"/>
    </location>
</feature>
<comment type="subcellular location">
    <subcellularLocation>
        <location evidence="1">Endomembrane system</location>
        <topology evidence="1">Multi-pass membrane protein</topology>
    </subcellularLocation>
</comment>
<organism evidence="9 10">
    <name type="scientific">Hypholoma sublateritium (strain FD-334 SS-4)</name>
    <dbReference type="NCBI Taxonomy" id="945553"/>
    <lineage>
        <taxon>Eukaryota</taxon>
        <taxon>Fungi</taxon>
        <taxon>Dikarya</taxon>
        <taxon>Basidiomycota</taxon>
        <taxon>Agaricomycotina</taxon>
        <taxon>Agaricomycetes</taxon>
        <taxon>Agaricomycetidae</taxon>
        <taxon>Agaricales</taxon>
        <taxon>Agaricineae</taxon>
        <taxon>Strophariaceae</taxon>
        <taxon>Hypholoma</taxon>
    </lineage>
</organism>
<evidence type="ECO:0000256" key="2">
    <source>
        <dbReference type="ARBA" id="ARBA00008335"/>
    </source>
</evidence>
<keyword evidence="5 8" id="KW-1133">Transmembrane helix</keyword>
<feature type="transmembrane region" description="Helical" evidence="8">
    <location>
        <begin position="160"/>
        <end position="181"/>
    </location>
</feature>
<feature type="transmembrane region" description="Helical" evidence="8">
    <location>
        <begin position="221"/>
        <end position="240"/>
    </location>
</feature>
<feature type="transmembrane region" description="Helical" evidence="8">
    <location>
        <begin position="417"/>
        <end position="437"/>
    </location>
</feature>
<gene>
    <name evidence="9" type="ORF">HYPSUDRAFT_64203</name>
</gene>
<feature type="transmembrane region" description="Helical" evidence="8">
    <location>
        <begin position="475"/>
        <end position="497"/>
    </location>
</feature>
<dbReference type="PANTHER" id="PTHR23514:SF3">
    <property type="entry name" value="BYPASS OF STOP CODON PROTEIN 6"/>
    <property type="match status" value="1"/>
</dbReference>
<evidence type="ECO:0000256" key="3">
    <source>
        <dbReference type="ARBA" id="ARBA00022448"/>
    </source>
</evidence>
<feature type="transmembrane region" description="Helical" evidence="8">
    <location>
        <begin position="128"/>
        <end position="148"/>
    </location>
</feature>
<dbReference type="Pfam" id="PF07690">
    <property type="entry name" value="MFS_1"/>
    <property type="match status" value="1"/>
</dbReference>
<dbReference type="PANTHER" id="PTHR23514">
    <property type="entry name" value="BYPASS OF STOP CODON PROTEIN 6"/>
    <property type="match status" value="1"/>
</dbReference>
<reference evidence="10" key="1">
    <citation type="submission" date="2014-04" db="EMBL/GenBank/DDBJ databases">
        <title>Evolutionary Origins and Diversification of the Mycorrhizal Mutualists.</title>
        <authorList>
            <consortium name="DOE Joint Genome Institute"/>
            <consortium name="Mycorrhizal Genomics Consortium"/>
            <person name="Kohler A."/>
            <person name="Kuo A."/>
            <person name="Nagy L.G."/>
            <person name="Floudas D."/>
            <person name="Copeland A."/>
            <person name="Barry K.W."/>
            <person name="Cichocki N."/>
            <person name="Veneault-Fourrey C."/>
            <person name="LaButti K."/>
            <person name="Lindquist E.A."/>
            <person name="Lipzen A."/>
            <person name="Lundell T."/>
            <person name="Morin E."/>
            <person name="Murat C."/>
            <person name="Riley R."/>
            <person name="Ohm R."/>
            <person name="Sun H."/>
            <person name="Tunlid A."/>
            <person name="Henrissat B."/>
            <person name="Grigoriev I.V."/>
            <person name="Hibbett D.S."/>
            <person name="Martin F."/>
        </authorList>
    </citation>
    <scope>NUCLEOTIDE SEQUENCE [LARGE SCALE GENOMIC DNA]</scope>
    <source>
        <strain evidence="10">FD-334 SS-4</strain>
    </source>
</reference>
<feature type="transmembrane region" description="Helical" evidence="8">
    <location>
        <begin position="246"/>
        <end position="268"/>
    </location>
</feature>
<dbReference type="GO" id="GO:0016020">
    <property type="term" value="C:membrane"/>
    <property type="evidence" value="ECO:0007669"/>
    <property type="project" value="UniProtKB-SubCell"/>
</dbReference>
<dbReference type="SUPFAM" id="SSF103473">
    <property type="entry name" value="MFS general substrate transporter"/>
    <property type="match status" value="1"/>
</dbReference>
<keyword evidence="10" id="KW-1185">Reference proteome</keyword>